<feature type="domain" description="VWFA" evidence="2">
    <location>
        <begin position="223"/>
        <end position="388"/>
    </location>
</feature>
<dbReference type="PIRSF" id="PIRSF010256">
    <property type="entry name" value="CoxE_vWa"/>
    <property type="match status" value="1"/>
</dbReference>
<dbReference type="InterPro" id="IPR008912">
    <property type="entry name" value="Uncharacterised_CoxE"/>
</dbReference>
<protein>
    <submittedName>
        <fullName evidence="3">VWA domain-containing protein</fullName>
    </submittedName>
</protein>
<dbReference type="SMART" id="SM00327">
    <property type="entry name" value="VWA"/>
    <property type="match status" value="1"/>
</dbReference>
<dbReference type="EMBL" id="JBHTJT010000006">
    <property type="protein sequence ID" value="MFD0978404.1"/>
    <property type="molecule type" value="Genomic_DNA"/>
</dbReference>
<dbReference type="InterPro" id="IPR036465">
    <property type="entry name" value="vWFA_dom_sf"/>
</dbReference>
<dbReference type="PANTHER" id="PTHR39338:SF6">
    <property type="entry name" value="BLL5662 PROTEIN"/>
    <property type="match status" value="1"/>
</dbReference>
<evidence type="ECO:0000259" key="2">
    <source>
        <dbReference type="SMART" id="SM00327"/>
    </source>
</evidence>
<dbReference type="Proteomes" id="UP001597108">
    <property type="component" value="Unassembled WGS sequence"/>
</dbReference>
<gene>
    <name evidence="3" type="ORF">ACFQ2S_01960</name>
</gene>
<dbReference type="InterPro" id="IPR011195">
    <property type="entry name" value="UCP010256"/>
</dbReference>
<sequence>MSPSSRITRFAGRDPGVSGRVAGFIAHLRDNGFHLGVAETDMALHALSVVRAVDPAEARMALKSVCAGTAQDIAAFDELFDSYWMNKGRVRQKAVPSGDSAQTRHSRNSREAEGGRSAASGRQHSPEETPDGEAASEGTGKLVASRIQQLMKKDLRDLVSPQDIHAAEVIARRLGAAIRDRRSRRRKAARKGATIDFRRTIRASIATGGEPVRLAHRNRPDRPVRITVICDVSGSMLPYARPFLAFVAGLMRADPASDAYLFHTRLVRITEALRDDDPLRALNRITLLADGFGGGSQIGRNLEHFARSYARRFVDGRSVVFILSDGYDSEAPELTGTALARLRRRGCRIVWLNPLKGWDGYEPVARGMAAALPHLDLFAAANTLDSLARLEPEMGTL</sequence>
<dbReference type="RefSeq" id="WP_386072265.1">
    <property type="nucleotide sequence ID" value="NZ_JBHTJT010000006.1"/>
</dbReference>
<dbReference type="SUPFAM" id="SSF53300">
    <property type="entry name" value="vWA-like"/>
    <property type="match status" value="1"/>
</dbReference>
<feature type="region of interest" description="Disordered" evidence="1">
    <location>
        <begin position="93"/>
        <end position="141"/>
    </location>
</feature>
<dbReference type="PANTHER" id="PTHR39338">
    <property type="entry name" value="BLL5662 PROTEIN-RELATED"/>
    <property type="match status" value="1"/>
</dbReference>
<name>A0ABW3IJY7_9RHOB</name>
<evidence type="ECO:0000313" key="3">
    <source>
        <dbReference type="EMBL" id="MFD0978404.1"/>
    </source>
</evidence>
<accession>A0ABW3IJY7</accession>
<dbReference type="InterPro" id="IPR002035">
    <property type="entry name" value="VWF_A"/>
</dbReference>
<evidence type="ECO:0000313" key="4">
    <source>
        <dbReference type="Proteomes" id="UP001597108"/>
    </source>
</evidence>
<evidence type="ECO:0000256" key="1">
    <source>
        <dbReference type="SAM" id="MobiDB-lite"/>
    </source>
</evidence>
<dbReference type="Pfam" id="PF05762">
    <property type="entry name" value="VWA_CoxE"/>
    <property type="match status" value="1"/>
</dbReference>
<proteinExistence type="predicted"/>
<reference evidence="4" key="1">
    <citation type="journal article" date="2019" name="Int. J. Syst. Evol. Microbiol.">
        <title>The Global Catalogue of Microorganisms (GCM) 10K type strain sequencing project: providing services to taxonomists for standard genome sequencing and annotation.</title>
        <authorList>
            <consortium name="The Broad Institute Genomics Platform"/>
            <consortium name="The Broad Institute Genome Sequencing Center for Infectious Disease"/>
            <person name="Wu L."/>
            <person name="Ma J."/>
        </authorList>
    </citation>
    <scope>NUCLEOTIDE SEQUENCE [LARGE SCALE GENOMIC DNA]</scope>
    <source>
        <strain evidence="4">CCUG 60524</strain>
    </source>
</reference>
<comment type="caution">
    <text evidence="3">The sequence shown here is derived from an EMBL/GenBank/DDBJ whole genome shotgun (WGS) entry which is preliminary data.</text>
</comment>
<organism evidence="3 4">
    <name type="scientific">Tropicimonas aquimaris</name>
    <dbReference type="NCBI Taxonomy" id="914152"/>
    <lineage>
        <taxon>Bacteria</taxon>
        <taxon>Pseudomonadati</taxon>
        <taxon>Pseudomonadota</taxon>
        <taxon>Alphaproteobacteria</taxon>
        <taxon>Rhodobacterales</taxon>
        <taxon>Roseobacteraceae</taxon>
        <taxon>Tropicimonas</taxon>
    </lineage>
</organism>
<dbReference type="CDD" id="cd00198">
    <property type="entry name" value="vWFA"/>
    <property type="match status" value="1"/>
</dbReference>
<keyword evidence="4" id="KW-1185">Reference proteome</keyword>